<organism evidence="1 3">
    <name type="scientific">Anoxybacillus flavithermus</name>
    <dbReference type="NCBI Taxonomy" id="33934"/>
    <lineage>
        <taxon>Bacteria</taxon>
        <taxon>Bacillati</taxon>
        <taxon>Bacillota</taxon>
        <taxon>Bacilli</taxon>
        <taxon>Bacillales</taxon>
        <taxon>Anoxybacillaceae</taxon>
        <taxon>Anoxybacillus</taxon>
    </lineage>
</organism>
<reference evidence="1 3" key="1">
    <citation type="submission" date="2016-03" db="EMBL/GenBank/DDBJ databases">
        <title>Spore heat resistance.</title>
        <authorList>
            <person name="Boekhorst J."/>
            <person name="Berendsen E.M."/>
            <person name="Wells-Bennik M.H."/>
            <person name="Kuipers O.P."/>
        </authorList>
    </citation>
    <scope>NUCLEOTIDE SEQUENCE [LARGE SCALE GENOMIC DNA]</scope>
    <source>
        <strain evidence="1 3">AF16</strain>
    </source>
</reference>
<evidence type="ECO:0000313" key="4">
    <source>
        <dbReference type="Proteomes" id="UP000286434"/>
    </source>
</evidence>
<evidence type="ECO:0008006" key="5">
    <source>
        <dbReference type="Google" id="ProtNLM"/>
    </source>
</evidence>
<dbReference type="OrthoDB" id="1623656at2"/>
<evidence type="ECO:0000313" key="1">
    <source>
        <dbReference type="EMBL" id="OAO81663.1"/>
    </source>
</evidence>
<gene>
    <name evidence="2" type="ORF">EA138_07860</name>
    <name evidence="1" type="ORF">TAF16_0586</name>
</gene>
<evidence type="ECO:0000313" key="3">
    <source>
        <dbReference type="Proteomes" id="UP000078336"/>
    </source>
</evidence>
<dbReference type="RefSeq" id="WP_004889364.1">
    <property type="nucleotide sequence ID" value="NZ_JABJUR010000030.1"/>
</dbReference>
<evidence type="ECO:0000313" key="2">
    <source>
        <dbReference type="EMBL" id="RWU13372.1"/>
    </source>
</evidence>
<sequence length="434" mass="51914">MVSQLDEMMKLIDSGNLQEAKKQFCEKASSLSKYDYLKLSKHLSEREYHLECMSVLKKGLEYFPKNAYLIRSLVPKVYKHIIRRFYNEKHIPEEKYIATIRYIDRILEEMNRGEYSYIYLQHVDYLLAKQNANKEIASAYLQRLQGFSLSKDAYKNGEQSFPSPYEKWVMKTAKLQFELKEYTQCIKIVDEALKEKVSWHYHNDVWLLRLKARSLCFLGEMTDAVRIYEELLLKHPTWFMYREIAECYENIGERQKALYYGAKACLSRDAEPTKCGKLYAMMYEWLVESEEYMAFTHIAYIAEIYNKNNFHMDEKTKKLYECMCTKYELPTNIRRTLEQFWLHLIERMIPRHEGTICKLLPNGKAGFIEYGNKQKIYFKTSDVRFPKKLVQEGKKVTFFIEESFDFAKKQRSQIAQYVCEVKDERYHPKSPSMS</sequence>
<dbReference type="EMBL" id="SBBW01000025">
    <property type="protein sequence ID" value="RWU13372.1"/>
    <property type="molecule type" value="Genomic_DNA"/>
</dbReference>
<dbReference type="Proteomes" id="UP000078336">
    <property type="component" value="Unassembled WGS sequence"/>
</dbReference>
<comment type="caution">
    <text evidence="1">The sequence shown here is derived from an EMBL/GenBank/DDBJ whole genome shotgun (WGS) entry which is preliminary data.</text>
</comment>
<dbReference type="Proteomes" id="UP000286434">
    <property type="component" value="Unassembled WGS sequence"/>
</dbReference>
<dbReference type="PATRIC" id="fig|33934.7.peg.2133"/>
<reference evidence="2 4" key="2">
    <citation type="submission" date="2019-01" db="EMBL/GenBank/DDBJ databases">
        <title>Anoxybacillus flavithermus in powdered infant formula.</title>
        <authorList>
            <person name="Rhee M.S."/>
            <person name="Choi I.-G."/>
            <person name="Cho T.J."/>
            <person name="Park B."/>
        </authorList>
    </citation>
    <scope>NUCLEOTIDE SEQUENCE [LARGE SCALE GENOMIC DNA]</scope>
    <source>
        <strain evidence="2 4">FHS-PPAM212</strain>
    </source>
</reference>
<keyword evidence="3" id="KW-1185">Reference proteome</keyword>
<dbReference type="Gene3D" id="1.25.40.10">
    <property type="entry name" value="Tetratricopeptide repeat domain"/>
    <property type="match status" value="1"/>
</dbReference>
<dbReference type="AlphaFoldDB" id="A0A178TJY8"/>
<dbReference type="InterPro" id="IPR012340">
    <property type="entry name" value="NA-bd_OB-fold"/>
</dbReference>
<accession>A0A178TJY8</accession>
<dbReference type="SUPFAM" id="SSF50249">
    <property type="entry name" value="Nucleic acid-binding proteins"/>
    <property type="match status" value="1"/>
</dbReference>
<dbReference type="EMBL" id="LUCQ01000045">
    <property type="protein sequence ID" value="OAO81663.1"/>
    <property type="molecule type" value="Genomic_DNA"/>
</dbReference>
<name>A0A178TJY8_9BACL</name>
<dbReference type="SUPFAM" id="SSF48452">
    <property type="entry name" value="TPR-like"/>
    <property type="match status" value="1"/>
</dbReference>
<proteinExistence type="predicted"/>
<dbReference type="Gene3D" id="2.40.50.140">
    <property type="entry name" value="Nucleic acid-binding proteins"/>
    <property type="match status" value="1"/>
</dbReference>
<dbReference type="InterPro" id="IPR011990">
    <property type="entry name" value="TPR-like_helical_dom_sf"/>
</dbReference>
<protein>
    <recommendedName>
        <fullName evidence="5">Tetratricopeptide repeat protein</fullName>
    </recommendedName>
</protein>